<dbReference type="PANTHER" id="PTHR35901">
    <property type="entry name" value="RIBONUCLEASE VAPC3"/>
    <property type="match status" value="1"/>
</dbReference>
<accession>A0ABR9UCX2</accession>
<dbReference type="InterPro" id="IPR029060">
    <property type="entry name" value="PIN-like_dom_sf"/>
</dbReference>
<dbReference type="InterPro" id="IPR051619">
    <property type="entry name" value="TypeII_TA_RNase_PINc/VapC"/>
</dbReference>
<protein>
    <submittedName>
        <fullName evidence="3">Type II toxin-antitoxin system VapC family toxin</fullName>
    </submittedName>
</protein>
<name>A0ABR9UCX2_9CYAN</name>
<dbReference type="Pfam" id="PF01850">
    <property type="entry name" value="PIN"/>
    <property type="match status" value="1"/>
</dbReference>
<dbReference type="InterPro" id="IPR044153">
    <property type="entry name" value="PIN_Pae0151-like"/>
</dbReference>
<evidence type="ECO:0000259" key="2">
    <source>
        <dbReference type="Pfam" id="PF01850"/>
    </source>
</evidence>
<evidence type="ECO:0000313" key="3">
    <source>
        <dbReference type="EMBL" id="MBE9144317.1"/>
    </source>
</evidence>
<organism evidence="3 4">
    <name type="scientific">Planktothrix mougeotii LEGE 06226</name>
    <dbReference type="NCBI Taxonomy" id="1828728"/>
    <lineage>
        <taxon>Bacteria</taxon>
        <taxon>Bacillati</taxon>
        <taxon>Cyanobacteriota</taxon>
        <taxon>Cyanophyceae</taxon>
        <taxon>Oscillatoriophycideae</taxon>
        <taxon>Oscillatoriales</taxon>
        <taxon>Microcoleaceae</taxon>
        <taxon>Planktothrix</taxon>
    </lineage>
</organism>
<keyword evidence="1" id="KW-0460">Magnesium</keyword>
<evidence type="ECO:0000313" key="4">
    <source>
        <dbReference type="Proteomes" id="UP000640725"/>
    </source>
</evidence>
<keyword evidence="4" id="KW-1185">Reference proteome</keyword>
<dbReference type="CDD" id="cd09873">
    <property type="entry name" value="PIN_Pae0151-like"/>
    <property type="match status" value="1"/>
</dbReference>
<proteinExistence type="predicted"/>
<dbReference type="InterPro" id="IPR002716">
    <property type="entry name" value="PIN_dom"/>
</dbReference>
<gene>
    <name evidence="3" type="ORF">IQ236_13985</name>
</gene>
<dbReference type="SUPFAM" id="SSF88723">
    <property type="entry name" value="PIN domain-like"/>
    <property type="match status" value="1"/>
</dbReference>
<feature type="domain" description="PIN" evidence="2">
    <location>
        <begin position="4"/>
        <end position="127"/>
    </location>
</feature>
<dbReference type="EMBL" id="JADEWU010000030">
    <property type="protein sequence ID" value="MBE9144317.1"/>
    <property type="molecule type" value="Genomic_DNA"/>
</dbReference>
<dbReference type="Gene3D" id="3.40.50.1010">
    <property type="entry name" value="5'-nuclease"/>
    <property type="match status" value="1"/>
</dbReference>
<sequence>MNHYIIDASIVIQRFIQQEYTAQTRILFNRLLEGDQFYIPEFCLLECTNVIWKQVRFYGLPEKQAKLLIQDLQSIPFQIISVHHLLSVALDIGLTHQLAIYDSLYIALALNLNYPLITVDERQSNTAINCNVTLIPITDFTEENNCSAV</sequence>
<comment type="caution">
    <text evidence="3">The sequence shown here is derived from an EMBL/GenBank/DDBJ whole genome shotgun (WGS) entry which is preliminary data.</text>
</comment>
<evidence type="ECO:0000256" key="1">
    <source>
        <dbReference type="ARBA" id="ARBA00022842"/>
    </source>
</evidence>
<dbReference type="Proteomes" id="UP000640725">
    <property type="component" value="Unassembled WGS sequence"/>
</dbReference>
<dbReference type="PANTHER" id="PTHR35901:SF1">
    <property type="entry name" value="EXONUCLEASE VAPC9"/>
    <property type="match status" value="1"/>
</dbReference>
<reference evidence="3 4" key="1">
    <citation type="submission" date="2020-10" db="EMBL/GenBank/DDBJ databases">
        <authorList>
            <person name="Castelo-Branco R."/>
            <person name="Eusebio N."/>
            <person name="Adriana R."/>
            <person name="Vieira A."/>
            <person name="Brugerolle De Fraissinette N."/>
            <person name="Rezende De Castro R."/>
            <person name="Schneider M.P."/>
            <person name="Vasconcelos V."/>
            <person name="Leao P.N."/>
        </authorList>
    </citation>
    <scope>NUCLEOTIDE SEQUENCE [LARGE SCALE GENOMIC DNA]</scope>
    <source>
        <strain evidence="3 4">LEGE 06226</strain>
    </source>
</reference>
<dbReference type="RefSeq" id="WP_193869827.1">
    <property type="nucleotide sequence ID" value="NZ_JADEWU010000030.1"/>
</dbReference>